<evidence type="ECO:0000259" key="7">
    <source>
        <dbReference type="PROSITE" id="PS50109"/>
    </source>
</evidence>
<dbReference type="PANTHER" id="PTHR43547">
    <property type="entry name" value="TWO-COMPONENT HISTIDINE KINASE"/>
    <property type="match status" value="1"/>
</dbReference>
<keyword evidence="5" id="KW-0472">Membrane</keyword>
<dbReference type="InterPro" id="IPR005467">
    <property type="entry name" value="His_kinase_dom"/>
</dbReference>
<dbReference type="InterPro" id="IPR003661">
    <property type="entry name" value="HisK_dim/P_dom"/>
</dbReference>
<dbReference type="SUPFAM" id="SSF48452">
    <property type="entry name" value="TPR-like"/>
    <property type="match status" value="2"/>
</dbReference>
<name>A0ABQ3I689_9BACT</name>
<dbReference type="RefSeq" id="WP_189629223.1">
    <property type="nucleotide sequence ID" value="NZ_BNAG01000001.1"/>
</dbReference>
<dbReference type="InterPro" id="IPR019734">
    <property type="entry name" value="TPR_rpt"/>
</dbReference>
<dbReference type="PANTHER" id="PTHR43547:SF2">
    <property type="entry name" value="HYBRID SIGNAL TRANSDUCTION HISTIDINE KINASE C"/>
    <property type="match status" value="1"/>
</dbReference>
<comment type="catalytic activity">
    <reaction evidence="1">
        <text>ATP + protein L-histidine = ADP + protein N-phospho-L-histidine.</text>
        <dbReference type="EC" id="2.7.13.3"/>
    </reaction>
</comment>
<dbReference type="Pfam" id="PF13424">
    <property type="entry name" value="TPR_12"/>
    <property type="match status" value="1"/>
</dbReference>
<dbReference type="EC" id="2.7.13.3" evidence="2"/>
<reference evidence="9" key="1">
    <citation type="journal article" date="2019" name="Int. J. Syst. Evol. Microbiol.">
        <title>The Global Catalogue of Microorganisms (GCM) 10K type strain sequencing project: providing services to taxonomists for standard genome sequencing and annotation.</title>
        <authorList>
            <consortium name="The Broad Institute Genomics Platform"/>
            <consortium name="The Broad Institute Genome Sequencing Center for Infectious Disease"/>
            <person name="Wu L."/>
            <person name="Ma J."/>
        </authorList>
    </citation>
    <scope>NUCLEOTIDE SEQUENCE [LARGE SCALE GENOMIC DNA]</scope>
    <source>
        <strain evidence="9">CGMCC 1.15111</strain>
    </source>
</reference>
<dbReference type="Gene3D" id="1.10.287.130">
    <property type="match status" value="1"/>
</dbReference>
<dbReference type="Gene3D" id="3.30.565.10">
    <property type="entry name" value="Histidine kinase-like ATPase, C-terminal domain"/>
    <property type="match status" value="1"/>
</dbReference>
<evidence type="ECO:0000313" key="9">
    <source>
        <dbReference type="Proteomes" id="UP000658258"/>
    </source>
</evidence>
<dbReference type="InterPro" id="IPR004358">
    <property type="entry name" value="Sig_transdc_His_kin-like_C"/>
</dbReference>
<dbReference type="CDD" id="cd00082">
    <property type="entry name" value="HisKA"/>
    <property type="match status" value="1"/>
</dbReference>
<feature type="coiled-coil region" evidence="4">
    <location>
        <begin position="367"/>
        <end position="451"/>
    </location>
</feature>
<accession>A0ABQ3I689</accession>
<feature type="transmembrane region" description="Helical" evidence="5">
    <location>
        <begin position="409"/>
        <end position="428"/>
    </location>
</feature>
<dbReference type="Proteomes" id="UP000658258">
    <property type="component" value="Unassembled WGS sequence"/>
</dbReference>
<protein>
    <recommendedName>
        <fullName evidence="2">histidine kinase</fullName>
        <ecNumber evidence="2">2.7.13.3</ecNumber>
    </recommendedName>
</protein>
<dbReference type="Pfam" id="PF02518">
    <property type="entry name" value="HATPase_c"/>
    <property type="match status" value="1"/>
</dbReference>
<keyword evidence="4" id="KW-0175">Coiled coil</keyword>
<evidence type="ECO:0000256" key="3">
    <source>
        <dbReference type="ARBA" id="ARBA00022553"/>
    </source>
</evidence>
<organism evidence="8 9">
    <name type="scientific">Roseivirga thermotolerans</name>
    <dbReference type="NCBI Taxonomy" id="1758176"/>
    <lineage>
        <taxon>Bacteria</taxon>
        <taxon>Pseudomonadati</taxon>
        <taxon>Bacteroidota</taxon>
        <taxon>Cytophagia</taxon>
        <taxon>Cytophagales</taxon>
        <taxon>Roseivirgaceae</taxon>
        <taxon>Roseivirga</taxon>
    </lineage>
</organism>
<dbReference type="InterPro" id="IPR036890">
    <property type="entry name" value="HATPase_C_sf"/>
</dbReference>
<gene>
    <name evidence="8" type="ORF">GCM10011340_11460</name>
</gene>
<feature type="signal peptide" evidence="6">
    <location>
        <begin position="1"/>
        <end position="22"/>
    </location>
</feature>
<evidence type="ECO:0000256" key="4">
    <source>
        <dbReference type="SAM" id="Coils"/>
    </source>
</evidence>
<dbReference type="PROSITE" id="PS50109">
    <property type="entry name" value="HIS_KIN"/>
    <property type="match status" value="1"/>
</dbReference>
<feature type="domain" description="Histidine kinase" evidence="7">
    <location>
        <begin position="458"/>
        <end position="674"/>
    </location>
</feature>
<dbReference type="SMART" id="SM00028">
    <property type="entry name" value="TPR"/>
    <property type="match status" value="6"/>
</dbReference>
<dbReference type="InterPro" id="IPR003594">
    <property type="entry name" value="HATPase_dom"/>
</dbReference>
<dbReference type="InterPro" id="IPR011990">
    <property type="entry name" value="TPR-like_helical_dom_sf"/>
</dbReference>
<sequence>MRASLLIIFFGFAASFSPNLSAQSIQQLRIAFEKAPNDTIKLNTAKQLFGRYVYSKVDSAIFYAEQVMALGETLANPKHKSTGVQYLGIAYTIKGDFEQAANYMQQNLDYYTRIGDSLNMAYTLNNLGVNFLYAEDWLLSSQNFLQSVRIKEDLVARGAIDSKEVDLASTLLNVAITYDNQSDTSQAAKYFTLALNEARMVKDSLNAAKAQNGLGNLALTRKNYEQALLYFKSIEPVFAGQNDLFSLGKLYNNMALCYAELNNRNELMTYAKRATEVNKEIGNEQSEGLALMYLGLGYLKMNRFGEAIETSAKALSIGQRLNTKALMAGSYKNLYEAYAAVGNYTKAYEYSLLFQQTDKDLYSLERAEQIEKLSAQYEAEKREAQILQLNQEKALQTLALEKANSEHNLLLALLASALILAALIIYFYRKIALSKKQLNQENAELERLNKTKDRFFAIISHDLRSHISAFQSSGRLMKHYMAGKDTHKLETLSKELDKSAHNIGHLLDNLLQWSIDQLHGYEPKPQPLSLKAVALELIQIYEPQALAKGLSIHSTIDDNHKVMADRGSLFVVMRNLLANAIKFTEQGRIQLFSTIEENWVVLGVQDSGIGIPAPMQAELFSINEQKIRRGTQNEKGTGLGLHLAHEFVRMNGGKVAVRSEPYEGSTFLVYLKHA</sequence>
<keyword evidence="3" id="KW-0597">Phosphoprotein</keyword>
<evidence type="ECO:0000256" key="5">
    <source>
        <dbReference type="SAM" id="Phobius"/>
    </source>
</evidence>
<proteinExistence type="predicted"/>
<evidence type="ECO:0000256" key="1">
    <source>
        <dbReference type="ARBA" id="ARBA00000085"/>
    </source>
</evidence>
<keyword evidence="5" id="KW-1133">Transmembrane helix</keyword>
<evidence type="ECO:0000256" key="6">
    <source>
        <dbReference type="SAM" id="SignalP"/>
    </source>
</evidence>
<dbReference type="SUPFAM" id="SSF47384">
    <property type="entry name" value="Homodimeric domain of signal transducing histidine kinase"/>
    <property type="match status" value="1"/>
</dbReference>
<evidence type="ECO:0000256" key="2">
    <source>
        <dbReference type="ARBA" id="ARBA00012438"/>
    </source>
</evidence>
<dbReference type="InterPro" id="IPR036097">
    <property type="entry name" value="HisK_dim/P_sf"/>
</dbReference>
<dbReference type="SUPFAM" id="SSF55874">
    <property type="entry name" value="ATPase domain of HSP90 chaperone/DNA topoisomerase II/histidine kinase"/>
    <property type="match status" value="1"/>
</dbReference>
<keyword evidence="6" id="KW-0732">Signal</keyword>
<keyword evidence="9" id="KW-1185">Reference proteome</keyword>
<dbReference type="PRINTS" id="PR00344">
    <property type="entry name" value="BCTRLSENSOR"/>
</dbReference>
<evidence type="ECO:0000313" key="8">
    <source>
        <dbReference type="EMBL" id="GHE57998.1"/>
    </source>
</evidence>
<dbReference type="EMBL" id="BNAG01000001">
    <property type="protein sequence ID" value="GHE57998.1"/>
    <property type="molecule type" value="Genomic_DNA"/>
</dbReference>
<comment type="caution">
    <text evidence="8">The sequence shown here is derived from an EMBL/GenBank/DDBJ whole genome shotgun (WGS) entry which is preliminary data.</text>
</comment>
<keyword evidence="5" id="KW-0812">Transmembrane</keyword>
<feature type="chain" id="PRO_5047481474" description="histidine kinase" evidence="6">
    <location>
        <begin position="23"/>
        <end position="674"/>
    </location>
</feature>
<dbReference type="Gene3D" id="1.25.40.10">
    <property type="entry name" value="Tetratricopeptide repeat domain"/>
    <property type="match status" value="2"/>
</dbReference>
<dbReference type="SMART" id="SM00387">
    <property type="entry name" value="HATPase_c"/>
    <property type="match status" value="1"/>
</dbReference>